<feature type="domain" description="Sodium/calcium exchanger membrane region" evidence="6">
    <location>
        <begin position="7"/>
        <end position="147"/>
    </location>
</feature>
<protein>
    <submittedName>
        <fullName evidence="7">Sodium:calcium antiporter</fullName>
    </submittedName>
</protein>
<evidence type="ECO:0000256" key="3">
    <source>
        <dbReference type="ARBA" id="ARBA00022989"/>
    </source>
</evidence>
<dbReference type="PANTHER" id="PTHR10846">
    <property type="entry name" value="SODIUM/POTASSIUM/CALCIUM EXCHANGER"/>
    <property type="match status" value="1"/>
</dbReference>
<reference evidence="7 8" key="1">
    <citation type="journal article" date="2017" name="ISME J.">
        <title>Energy and carbon metabolisms in a deep terrestrial subsurface fluid microbial community.</title>
        <authorList>
            <person name="Momper L."/>
            <person name="Jungbluth S.P."/>
            <person name="Lee M.D."/>
            <person name="Amend J.P."/>
        </authorList>
    </citation>
    <scope>NUCLEOTIDE SEQUENCE [LARGE SCALE GENOMIC DNA]</scope>
    <source>
        <strain evidence="7">SURF_46</strain>
    </source>
</reference>
<dbReference type="InterPro" id="IPR044880">
    <property type="entry name" value="NCX_ion-bd_dom_sf"/>
</dbReference>
<evidence type="ECO:0000313" key="7">
    <source>
        <dbReference type="EMBL" id="RJR27139.1"/>
    </source>
</evidence>
<proteinExistence type="predicted"/>
<dbReference type="AlphaFoldDB" id="A0A3A4ZD30"/>
<feature type="transmembrane region" description="Helical" evidence="5">
    <location>
        <begin position="37"/>
        <end position="64"/>
    </location>
</feature>
<dbReference type="InterPro" id="IPR004481">
    <property type="entry name" value="K/Na/Ca-exchanger"/>
</dbReference>
<feature type="transmembrane region" description="Helical" evidence="5">
    <location>
        <begin position="107"/>
        <end position="126"/>
    </location>
</feature>
<gene>
    <name evidence="7" type="ORF">C4561_03170</name>
</gene>
<dbReference type="Proteomes" id="UP000265540">
    <property type="component" value="Unassembled WGS sequence"/>
</dbReference>
<feature type="transmembrane region" description="Helical" evidence="5">
    <location>
        <begin position="76"/>
        <end position="95"/>
    </location>
</feature>
<keyword evidence="2 5" id="KW-0812">Transmembrane</keyword>
<dbReference type="Pfam" id="PF01699">
    <property type="entry name" value="Na_Ca_ex"/>
    <property type="match status" value="2"/>
</dbReference>
<evidence type="ECO:0000256" key="1">
    <source>
        <dbReference type="ARBA" id="ARBA00004141"/>
    </source>
</evidence>
<evidence type="ECO:0000256" key="5">
    <source>
        <dbReference type="SAM" id="Phobius"/>
    </source>
</evidence>
<name>A0A3A4ZD30_UNCKA</name>
<feature type="transmembrane region" description="Helical" evidence="5">
    <location>
        <begin position="169"/>
        <end position="191"/>
    </location>
</feature>
<comment type="caution">
    <text evidence="7">The sequence shown here is derived from an EMBL/GenBank/DDBJ whole genome shotgun (WGS) entry which is preliminary data.</text>
</comment>
<keyword evidence="4 5" id="KW-0472">Membrane</keyword>
<dbReference type="GO" id="GO:0005262">
    <property type="term" value="F:calcium channel activity"/>
    <property type="evidence" value="ECO:0007669"/>
    <property type="project" value="TreeGrafter"/>
</dbReference>
<dbReference type="EMBL" id="QZJF01000016">
    <property type="protein sequence ID" value="RJR27139.1"/>
    <property type="molecule type" value="Genomic_DNA"/>
</dbReference>
<dbReference type="PANTHER" id="PTHR10846:SF8">
    <property type="entry name" value="INNER MEMBRANE PROTEIN YRBG"/>
    <property type="match status" value="1"/>
</dbReference>
<organism evidence="7 8">
    <name type="scientific">candidate division WWE3 bacterium</name>
    <dbReference type="NCBI Taxonomy" id="2053526"/>
    <lineage>
        <taxon>Bacteria</taxon>
        <taxon>Katanobacteria</taxon>
    </lineage>
</organism>
<dbReference type="GO" id="GO:0006874">
    <property type="term" value="P:intracellular calcium ion homeostasis"/>
    <property type="evidence" value="ECO:0007669"/>
    <property type="project" value="TreeGrafter"/>
</dbReference>
<dbReference type="InterPro" id="IPR004837">
    <property type="entry name" value="NaCa_Exmemb"/>
</dbReference>
<feature type="transmembrane region" description="Helical" evidence="5">
    <location>
        <begin position="132"/>
        <end position="148"/>
    </location>
</feature>
<dbReference type="GO" id="GO:0008273">
    <property type="term" value="F:calcium, potassium:sodium antiporter activity"/>
    <property type="evidence" value="ECO:0007669"/>
    <property type="project" value="TreeGrafter"/>
</dbReference>
<dbReference type="GO" id="GO:0005886">
    <property type="term" value="C:plasma membrane"/>
    <property type="evidence" value="ECO:0007669"/>
    <property type="project" value="TreeGrafter"/>
</dbReference>
<keyword evidence="3 5" id="KW-1133">Transmembrane helix</keyword>
<evidence type="ECO:0000256" key="4">
    <source>
        <dbReference type="ARBA" id="ARBA00023136"/>
    </source>
</evidence>
<feature type="transmembrane region" description="Helical" evidence="5">
    <location>
        <begin position="295"/>
        <end position="312"/>
    </location>
</feature>
<accession>A0A3A4ZD30</accession>
<feature type="transmembrane region" description="Helical" evidence="5">
    <location>
        <begin position="237"/>
        <end position="259"/>
    </location>
</feature>
<feature type="transmembrane region" description="Helical" evidence="5">
    <location>
        <begin position="203"/>
        <end position="225"/>
    </location>
</feature>
<evidence type="ECO:0000259" key="6">
    <source>
        <dbReference type="Pfam" id="PF01699"/>
    </source>
</evidence>
<evidence type="ECO:0000313" key="8">
    <source>
        <dbReference type="Proteomes" id="UP000265540"/>
    </source>
</evidence>
<dbReference type="Gene3D" id="1.20.1420.30">
    <property type="entry name" value="NCX, central ion-binding region"/>
    <property type="match status" value="1"/>
</dbReference>
<evidence type="ECO:0000256" key="2">
    <source>
        <dbReference type="ARBA" id="ARBA00022692"/>
    </source>
</evidence>
<sequence>MQTLLNMLLLLGASLVLIKAVDYFVKSVTKLSHALKISSYTVSFLLVAIATSLPEAFVGITAALEQESVLSYGNVLGSNIALLTLIVALPSLLNSKLKTESIFKSKDIYYTILFVLVSLVLSFDGTLGKRDGMLLLVGYAVYTIAFIRRSSRIEQLLESFERRNVAKQLLIFFVSLLVILIASEGIVRGAINLSTLLKLEIGFIGLTITAIGTSLPEIAFAIASVRNHHEKDVMGDVVGSVVANTTLVLGITAVIFPINTSDPDLSVSSNIFLLIALLLFYIFTRSKGNLDKKESVALLALYFIFVLFEYYTQF</sequence>
<feature type="domain" description="Sodium/calcium exchanger membrane region" evidence="6">
    <location>
        <begin position="168"/>
        <end position="310"/>
    </location>
</feature>
<comment type="subcellular location">
    <subcellularLocation>
        <location evidence="1">Membrane</location>
        <topology evidence="1">Multi-pass membrane protein</topology>
    </subcellularLocation>
</comment>
<feature type="transmembrane region" description="Helical" evidence="5">
    <location>
        <begin position="265"/>
        <end position="283"/>
    </location>
</feature>
<feature type="transmembrane region" description="Helical" evidence="5">
    <location>
        <begin position="6"/>
        <end position="25"/>
    </location>
</feature>